<dbReference type="SUPFAM" id="SSF46894">
    <property type="entry name" value="C-terminal effector domain of the bipartite response regulators"/>
    <property type="match status" value="1"/>
</dbReference>
<accession>A0ABS5W5R8</accession>
<evidence type="ECO:0000259" key="3">
    <source>
        <dbReference type="PROSITE" id="PS51755"/>
    </source>
</evidence>
<dbReference type="PROSITE" id="PS51755">
    <property type="entry name" value="OMPR_PHOB"/>
    <property type="match status" value="1"/>
</dbReference>
<evidence type="ECO:0000313" key="4">
    <source>
        <dbReference type="EMBL" id="MBT2134677.1"/>
    </source>
</evidence>
<gene>
    <name evidence="4" type="ORF">KK137_10055</name>
</gene>
<feature type="domain" description="OmpR/PhoB-type" evidence="3">
    <location>
        <begin position="1"/>
        <end position="86"/>
    </location>
</feature>
<sequence length="577" mass="63396">MLQPHRQLLVGGRREPLGKRALDVLSVLAEAQGAIVTKDELLEAVWPGIVVEENALQVHMVAVRKALGPEAHRLKTIRSIGYELELDASGFAAKSNVVPVPHEPRLGQHEHRIPVILRTLAASGSSDQTGAALANGITDELIVRLRRMPELRIGTADPEGKVGTNVFENAYIIDGTLRSNGDRLRVAARLSSSKGEILWSQTFDHRLVDLFDVQEQIAASIADALSVSFDVGANSAEYGGTDDPEAFAAYLQFRVHQLHPDQAVPMRYLERAISIDPAYIKALGAMSTSYGIRAAHAVSRKQALELLLEQDKSTQRAVAANPSLWVGHVARGWYYNNRRDFRSCEKSMQLAAQLDKGNDPELPKLLALYSFSVGRTKKGLAFLDSAALIDPIYRHDPALVWGLLQSEQYDEAVELYGRLAASEPGRHLAFASYAFWAQLCLGDERTAIQFARQQGIGTGDDLLAFKADETLLAMPSAKVKQWATSQYGDGGHFQLVNAALYAGYCKHPELAMNLMQLALDRPGNYAVSTFWNPAMAEARKTDAFGRLVTELGLETLWRESGDWGDFCQPRAAGIQTK</sequence>
<comment type="caution">
    <text evidence="4">The sequence shown here is derived from an EMBL/GenBank/DDBJ whole genome shotgun (WGS) entry which is preliminary data.</text>
</comment>
<dbReference type="InterPro" id="IPR001867">
    <property type="entry name" value="OmpR/PhoB-type_DNA-bd"/>
</dbReference>
<dbReference type="Proteomes" id="UP000811255">
    <property type="component" value="Unassembled WGS sequence"/>
</dbReference>
<dbReference type="Gene3D" id="1.25.40.10">
    <property type="entry name" value="Tetratricopeptide repeat domain"/>
    <property type="match status" value="1"/>
</dbReference>
<keyword evidence="1 2" id="KW-0238">DNA-binding</keyword>
<feature type="DNA-binding region" description="OmpR/PhoB-type" evidence="2">
    <location>
        <begin position="1"/>
        <end position="86"/>
    </location>
</feature>
<dbReference type="SMART" id="SM00862">
    <property type="entry name" value="Trans_reg_C"/>
    <property type="match status" value="1"/>
</dbReference>
<dbReference type="InterPro" id="IPR016032">
    <property type="entry name" value="Sig_transdc_resp-reg_C-effctor"/>
</dbReference>
<dbReference type="Gene3D" id="1.10.10.10">
    <property type="entry name" value="Winged helix-like DNA-binding domain superfamily/Winged helix DNA-binding domain"/>
    <property type="match status" value="1"/>
</dbReference>
<dbReference type="Pfam" id="PF00486">
    <property type="entry name" value="Trans_reg_C"/>
    <property type="match status" value="1"/>
</dbReference>
<proteinExistence type="predicted"/>
<dbReference type="InterPro" id="IPR036388">
    <property type="entry name" value="WH-like_DNA-bd_sf"/>
</dbReference>
<keyword evidence="5" id="KW-1185">Reference proteome</keyword>
<dbReference type="RefSeq" id="WP_214536308.1">
    <property type="nucleotide sequence ID" value="NZ_JAHFVK010000002.1"/>
</dbReference>
<dbReference type="SUPFAM" id="SSF81901">
    <property type="entry name" value="HCP-like"/>
    <property type="match status" value="1"/>
</dbReference>
<organism evidence="4 5">
    <name type="scientific">Croceibacterium selenioxidans</name>
    <dbReference type="NCBI Taxonomy" id="2838833"/>
    <lineage>
        <taxon>Bacteria</taxon>
        <taxon>Pseudomonadati</taxon>
        <taxon>Pseudomonadota</taxon>
        <taxon>Alphaproteobacteria</taxon>
        <taxon>Sphingomonadales</taxon>
        <taxon>Erythrobacteraceae</taxon>
        <taxon>Croceibacterium</taxon>
    </lineage>
</organism>
<protein>
    <submittedName>
        <fullName evidence="4">Winged helix-turn-helix domain-containing protein</fullName>
    </submittedName>
</protein>
<name>A0ABS5W5R8_9SPHN</name>
<evidence type="ECO:0000256" key="1">
    <source>
        <dbReference type="ARBA" id="ARBA00023125"/>
    </source>
</evidence>
<reference evidence="4 5" key="1">
    <citation type="submission" date="2021-05" db="EMBL/GenBank/DDBJ databases">
        <title>Croceibacterium sp. LX-88 genome sequence.</title>
        <authorList>
            <person name="Luo X."/>
        </authorList>
    </citation>
    <scope>NUCLEOTIDE SEQUENCE [LARGE SCALE GENOMIC DNA]</scope>
    <source>
        <strain evidence="4 5">LX-88</strain>
    </source>
</reference>
<dbReference type="EMBL" id="JAHFVK010000002">
    <property type="protein sequence ID" value="MBT2134677.1"/>
    <property type="molecule type" value="Genomic_DNA"/>
</dbReference>
<dbReference type="CDD" id="cd00383">
    <property type="entry name" value="trans_reg_C"/>
    <property type="match status" value="1"/>
</dbReference>
<evidence type="ECO:0000313" key="5">
    <source>
        <dbReference type="Proteomes" id="UP000811255"/>
    </source>
</evidence>
<dbReference type="InterPro" id="IPR011990">
    <property type="entry name" value="TPR-like_helical_dom_sf"/>
</dbReference>
<evidence type="ECO:0000256" key="2">
    <source>
        <dbReference type="PROSITE-ProRule" id="PRU01091"/>
    </source>
</evidence>